<accession>A0ABP0IX00</accession>
<dbReference type="InterPro" id="IPR006641">
    <property type="entry name" value="YqgF/RNaseH-like_dom"/>
</dbReference>
<dbReference type="SUPFAM" id="SSF158832">
    <property type="entry name" value="Tex N-terminal region-like"/>
    <property type="match status" value="1"/>
</dbReference>
<reference evidence="2 4" key="1">
    <citation type="submission" date="2024-02" db="EMBL/GenBank/DDBJ databases">
        <authorList>
            <person name="Chen Y."/>
            <person name="Shah S."/>
            <person name="Dougan E. K."/>
            <person name="Thang M."/>
            <person name="Chan C."/>
        </authorList>
    </citation>
    <scope>NUCLEOTIDE SEQUENCE [LARGE SCALE GENOMIC DNA]</scope>
</reference>
<evidence type="ECO:0000313" key="3">
    <source>
        <dbReference type="EMBL" id="CAK9021508.1"/>
    </source>
</evidence>
<evidence type="ECO:0000313" key="4">
    <source>
        <dbReference type="Proteomes" id="UP001642464"/>
    </source>
</evidence>
<dbReference type="Pfam" id="PF09371">
    <property type="entry name" value="Tex_N"/>
    <property type="match status" value="1"/>
</dbReference>
<dbReference type="InterPro" id="IPR041692">
    <property type="entry name" value="HHH_9"/>
</dbReference>
<dbReference type="InterPro" id="IPR032639">
    <property type="entry name" value="Tex_YqgF"/>
</dbReference>
<dbReference type="CDD" id="cd05685">
    <property type="entry name" value="S1_Tex"/>
    <property type="match status" value="1"/>
</dbReference>
<dbReference type="SUPFAM" id="SSF47781">
    <property type="entry name" value="RuvA domain 2-like"/>
    <property type="match status" value="2"/>
</dbReference>
<dbReference type="InterPro" id="IPR055179">
    <property type="entry name" value="Tex-like_central_region"/>
</dbReference>
<dbReference type="Proteomes" id="UP001642464">
    <property type="component" value="Unassembled WGS sequence"/>
</dbReference>
<dbReference type="EMBL" id="CAXAMM010009840">
    <property type="protein sequence ID" value="CAK9021508.1"/>
    <property type="molecule type" value="Genomic_DNA"/>
</dbReference>
<name>A0ABP0IX00_9DINO</name>
<evidence type="ECO:0000313" key="2">
    <source>
        <dbReference type="EMBL" id="CAK9006631.1"/>
    </source>
</evidence>
<sequence length="727" mass="80951">MSHSELNLKAVAQGLGVELRQVEAALQLLDEGNTVPFITRYRKDRTGGLDETVLRQISEEVAQQRQLLERTAVIERSIEEQGRMTPELRRRIRSAGSMKRLEDLYLPYRPKRRSRADVARERGLQPLATAVLAAQVDDAQHDRACREAVAKSDELNSAEEAAQGVLDLLAENFADDADVREIVRQIAWRTGALQARFARGGTPDQTFRDYESYQESLARVRPHRVLAVNRGESLKALRVRVVWESDRAEKAIWTARRLEQLPARKTIRTAVEEALQRLVNPAIEREIRRDLTEKATRHAGEVFARNLRGLLLQPPLARTSVLAIDPGFRTGCKVVVLDEYGQLKMHDVIYLVGNDEKIAAMRERIARWVREYECAVIAIGNGTACRETEQLIADTIAEYDLTARYIVVNEAGASIYSTSEAAREEFAELDATVRGTVSIGRRLQDPLSELVKIDPQHVGVGMYQHDVGDKSLKESLDQVVETCVNYVGVELNQASAALLKYVSGLNQGLARKIVQWRDENGPFRSRAELLSVPGVGAATFTQAAGFLKITGGAEPFDGTWIHPESYELAAQVLQRCGMQPSDMAGGSLPVEVRQQLESQAITRLAEELHSDVFTISHILESLVRPGRDPRSDLPGPIFRREVLHLDDLRPGMELTGAVRNVVDFGAFVDVGLKDSGLVHVSQMSTQYVSSPYDVVSVGDIVTVWVTEIDIERRRIGLSLIPPEQSGL</sequence>
<dbReference type="PANTHER" id="PTHR10724">
    <property type="entry name" value="30S RIBOSOMAL PROTEIN S1"/>
    <property type="match status" value="1"/>
</dbReference>
<dbReference type="InterPro" id="IPR023323">
    <property type="entry name" value="Tex-like_dom_sf"/>
</dbReference>
<dbReference type="InterPro" id="IPR010994">
    <property type="entry name" value="RuvA_2-like"/>
</dbReference>
<dbReference type="Pfam" id="PF12836">
    <property type="entry name" value="HHH_3"/>
    <property type="match status" value="1"/>
</dbReference>
<dbReference type="Pfam" id="PF16921">
    <property type="entry name" value="Tex_YqgF"/>
    <property type="match status" value="1"/>
</dbReference>
<dbReference type="InterPro" id="IPR044146">
    <property type="entry name" value="S1_Tex"/>
</dbReference>
<dbReference type="Gene3D" id="3.30.420.140">
    <property type="entry name" value="YqgF/RNase H-like domain"/>
    <property type="match status" value="1"/>
</dbReference>
<comment type="caution">
    <text evidence="2">The sequence shown here is derived from an EMBL/GenBank/DDBJ whole genome shotgun (WGS) entry which is preliminary data.</text>
</comment>
<dbReference type="Gene3D" id="2.40.50.140">
    <property type="entry name" value="Nucleic acid-binding proteins"/>
    <property type="match status" value="1"/>
</dbReference>
<keyword evidence="4" id="KW-1185">Reference proteome</keyword>
<dbReference type="InterPro" id="IPR037027">
    <property type="entry name" value="YqgF/RNaseH-like_dom_sf"/>
</dbReference>
<dbReference type="Gene3D" id="1.10.150.310">
    <property type="entry name" value="Tex RuvX-like domain-like"/>
    <property type="match status" value="1"/>
</dbReference>
<dbReference type="InterPro" id="IPR012337">
    <property type="entry name" value="RNaseH-like_sf"/>
</dbReference>
<dbReference type="SUPFAM" id="SSF53098">
    <property type="entry name" value="Ribonuclease H-like"/>
    <property type="match status" value="1"/>
</dbReference>
<dbReference type="InterPro" id="IPR050437">
    <property type="entry name" value="Ribos_protein_bS1-like"/>
</dbReference>
<dbReference type="Gene3D" id="1.10.3500.10">
    <property type="entry name" value="Tex N-terminal region-like"/>
    <property type="match status" value="1"/>
</dbReference>
<dbReference type="InterPro" id="IPR012340">
    <property type="entry name" value="NA-bd_OB-fold"/>
</dbReference>
<protein>
    <submittedName>
        <fullName evidence="2">Uncharacterized protein YdcI</fullName>
    </submittedName>
</protein>
<dbReference type="InterPro" id="IPR023319">
    <property type="entry name" value="Tex-like_HTH_dom_sf"/>
</dbReference>
<organism evidence="2 4">
    <name type="scientific">Durusdinium trenchii</name>
    <dbReference type="NCBI Taxonomy" id="1381693"/>
    <lineage>
        <taxon>Eukaryota</taxon>
        <taxon>Sar</taxon>
        <taxon>Alveolata</taxon>
        <taxon>Dinophyceae</taxon>
        <taxon>Suessiales</taxon>
        <taxon>Symbiodiniaceae</taxon>
        <taxon>Durusdinium</taxon>
    </lineage>
</organism>
<dbReference type="SUPFAM" id="SSF50249">
    <property type="entry name" value="Nucleic acid-binding proteins"/>
    <property type="match status" value="1"/>
</dbReference>
<dbReference type="Gene3D" id="1.10.10.650">
    <property type="entry name" value="RuvA domain 2-like"/>
    <property type="match status" value="1"/>
</dbReference>
<dbReference type="PROSITE" id="PS50126">
    <property type="entry name" value="S1"/>
    <property type="match status" value="1"/>
</dbReference>
<dbReference type="Pfam" id="PF17674">
    <property type="entry name" value="HHH_9"/>
    <property type="match status" value="1"/>
</dbReference>
<dbReference type="Pfam" id="PF00575">
    <property type="entry name" value="S1"/>
    <property type="match status" value="1"/>
</dbReference>
<dbReference type="SMART" id="SM00732">
    <property type="entry name" value="YqgFc"/>
    <property type="match status" value="1"/>
</dbReference>
<dbReference type="InterPro" id="IPR018974">
    <property type="entry name" value="Tex-like_N"/>
</dbReference>
<dbReference type="Pfam" id="PF22706">
    <property type="entry name" value="Tex_central_region"/>
    <property type="match status" value="1"/>
</dbReference>
<dbReference type="EMBL" id="CAXAMM010005259">
    <property type="protein sequence ID" value="CAK9006631.1"/>
    <property type="molecule type" value="Genomic_DNA"/>
</dbReference>
<evidence type="ECO:0000259" key="1">
    <source>
        <dbReference type="PROSITE" id="PS50126"/>
    </source>
</evidence>
<gene>
    <name evidence="3" type="ORF">SCF082_LOCUS15384</name>
    <name evidence="2" type="ORF">SCF082_LOCUS9112</name>
</gene>
<dbReference type="SMART" id="SM00316">
    <property type="entry name" value="S1"/>
    <property type="match status" value="1"/>
</dbReference>
<proteinExistence type="predicted"/>
<feature type="domain" description="S1 motif" evidence="1">
    <location>
        <begin position="651"/>
        <end position="720"/>
    </location>
</feature>
<dbReference type="InterPro" id="IPR003029">
    <property type="entry name" value="S1_domain"/>
</dbReference>
<dbReference type="PANTHER" id="PTHR10724:SF10">
    <property type="entry name" value="S1 RNA-BINDING DOMAIN-CONTAINING PROTEIN 1"/>
    <property type="match status" value="1"/>
</dbReference>